<dbReference type="AlphaFoldDB" id="A0A6L3ZJ89"/>
<sequence>MKYIYSLVLLGLVLTGCKKDPAIVPAYLHVDAMKVNADYAKHGTSSSRITTVWVEVDGEYIGVFELPAVVPIAATGSHRITLTPGINLNGIQSLRNIYEFYTEYEQTFNFEENKDYWPNASGDSIAEVTYSARTFYTYDNLEDFEGLSLAFERSVRADTGLVRSTDSQYLNVDPSIDEENTAVGYSYLGDDDLLFEVVSVKEYTDLPAGGANVYLEMNYKIDAVVTVGVFRNAEGQVDQVPVVSLYPNDEWQKIYINLVSEISAYPNAEGFRIFLGGVNLKGNGPKELLFDNIKLVY</sequence>
<gene>
    <name evidence="1" type="ORF">F8C82_04555</name>
</gene>
<protein>
    <submittedName>
        <fullName evidence="1">Uncharacterized protein</fullName>
    </submittedName>
</protein>
<proteinExistence type="predicted"/>
<evidence type="ECO:0000313" key="2">
    <source>
        <dbReference type="Proteomes" id="UP000484164"/>
    </source>
</evidence>
<reference evidence="1 2" key="1">
    <citation type="submission" date="2019-10" db="EMBL/GenBank/DDBJ databases">
        <title>Genome sequence of Phaeocystidibacter marisrubri JCM30614 (type strain).</title>
        <authorList>
            <person name="Bowman J.P."/>
        </authorList>
    </citation>
    <scope>NUCLEOTIDE SEQUENCE [LARGE SCALE GENOMIC DNA]</scope>
    <source>
        <strain evidence="1 2">JCM 30614</strain>
    </source>
</reference>
<dbReference type="OrthoDB" id="1491784at2"/>
<comment type="caution">
    <text evidence="1">The sequence shown here is derived from an EMBL/GenBank/DDBJ whole genome shotgun (WGS) entry which is preliminary data.</text>
</comment>
<keyword evidence="2" id="KW-1185">Reference proteome</keyword>
<evidence type="ECO:0000313" key="1">
    <source>
        <dbReference type="EMBL" id="KAB2817679.1"/>
    </source>
</evidence>
<dbReference type="RefSeq" id="WP_151692367.1">
    <property type="nucleotide sequence ID" value="NZ_BMGX01000002.1"/>
</dbReference>
<dbReference type="PROSITE" id="PS51257">
    <property type="entry name" value="PROKAR_LIPOPROTEIN"/>
    <property type="match status" value="1"/>
</dbReference>
<dbReference type="EMBL" id="WBVQ01000001">
    <property type="protein sequence ID" value="KAB2817679.1"/>
    <property type="molecule type" value="Genomic_DNA"/>
</dbReference>
<dbReference type="Proteomes" id="UP000484164">
    <property type="component" value="Unassembled WGS sequence"/>
</dbReference>
<accession>A0A6L3ZJ89</accession>
<organism evidence="1 2">
    <name type="scientific">Phaeocystidibacter marisrubri</name>
    <dbReference type="NCBI Taxonomy" id="1577780"/>
    <lineage>
        <taxon>Bacteria</taxon>
        <taxon>Pseudomonadati</taxon>
        <taxon>Bacteroidota</taxon>
        <taxon>Flavobacteriia</taxon>
        <taxon>Flavobacteriales</taxon>
        <taxon>Phaeocystidibacteraceae</taxon>
        <taxon>Phaeocystidibacter</taxon>
    </lineage>
</organism>
<name>A0A6L3ZJ89_9FLAO</name>